<organism evidence="5 6">
    <name type="scientific">Leifsonia stereocauli</name>
    <dbReference type="NCBI Taxonomy" id="3134136"/>
    <lineage>
        <taxon>Bacteria</taxon>
        <taxon>Bacillati</taxon>
        <taxon>Actinomycetota</taxon>
        <taxon>Actinomycetes</taxon>
        <taxon>Micrococcales</taxon>
        <taxon>Microbacteriaceae</taxon>
        <taxon>Leifsonia</taxon>
    </lineage>
</organism>
<sequence length="1976" mass="205036">MPERTTRSLTAAISTPSTPRRPMPALLRRITAPLLAGALVAAAIPLAVASPASAATVAAPAAAADDWSTSFEPGEATAPFANRVELGIGEGGEDGAPLQQNVHGTSGGSVLPNVTTVTASGENAPGEAAVWAADGDPNTKWLVFSATGWLQYRLSAAASAVTYSLTSGGDAPERDPKNWVLKGSNDGTTWTTLDTQTDQTWADADRKVKKSFTVATPAAYSYYRLDGIVNHSGGLIQLADWDLVTAVDPNAPAAPITTTIGTGPSAGYNMKARVGWTGTHSLRFGGEHSGDGAASVTNRLFDVDIPVGERTRLSYMIFPDLTANDLQYPSTYSAVNLRFSDGTELSDLAPTDVYGIDATALGQGAGKVLYPNQWNQVEIDLGPVATGKTITAVQFSYDNPGGADASAFGGYVDDIAIVAEPATIDGSSLTHFVDTRRGTNSSSAFSRGSNEAITSMPNGFNFLVPVTNASATSREYSWQQDNTDANRTRFEGLGISHEPSPWMGDRNLFSVMPVAGAGAPNGNWHTRAATFGHDNETAQPDYYGVELDNGVTAEMTPTDHAALMKFTFTGAANSVVLDAPNNDGSFTIAADGTVTGWIENGAAGGTGRTRMFVSGRFDSTPTATGTASGGRALTKYASFDTSGDKTVELRFATSLLSLDQASKNLALEVGGDGFDGIRESARSAWNDRLGVIAVEGASETELRTLYSNLYRLNLYPNSQFENTGTADAPTYKYASPVSAQVGASTATETGAKVVDGKMYVNNGFWDTYRTTWPAYSMLYPELAGELVDGFTQQYRDGGWIARWSSPGYANIMTGTSSDVAFADAYLRGVELPDALATYDAAVKNATTPSSNDSVGRKSLATSTFLGFTPASQGESVSWGTEGYINDFGIGNMAAALADDPNTPADRVEQLREDSEYYLDRATGYVNLFDPAIDFFQARNADGSFATPADQYNPKSWWGPYTETNGWNFAFHAPQDPQGLANLYGGDQGLEDKLDEFFATPETSTGSIHEEVEARDGRYGQWGVSNQVSHHIPFMYNEAGAPAKAQAIVREALKRSYAGGAIGQGYAGDEDNGEMSAWYIFNALGFYPMQTGSTQLVLGSPLFTKATVNLAGGKQLVINAPENSTENVYVQSLRVNGEEHSSTSIDSRILSDGATLDFTMGSEPSAWGTGVDDGLPSLTTGDDVAKPLVDATDPSLATVTSRGGENASALVDNTSRTQVTFADATPAVTVAYKGAKQKPTFYTITAGATTDADPSAWTLEGSNDGSTWTEVDSRTDRDFANRSQTVPFKIAHPAAFQQFRLSVTGGDAAISLAEFELLTDGSGAEANTLTFSPSDGLTATSSIASDFALGILSGGVAEGYAASVDWGDGSDAEAATIGEAQLGNNPVSANHVYAEPGVYQARVTATDGVSSFAGTVPITVDYVEPGGLRAAFDSVCIADEGVGGNCDAKGISYPRQGLADGGLTAGVEHDVPGTDLTFTMPVVPVGAPDNATGAGQTIALDLGDAATKLSFIGAATEKNQDTTVTVNFTDGTTATTPLQFSDWTKGGNANATAPFGNIEVVKSAYRLVGASPSNTASYFFSTVPYEIPEGLTVESITMPVQPGEPGVTGRVHVFAIASNGAQPDLDFEATVGDDITGTAGEALDATLASITQADAAADAPIVRVQWGDGTVTENAEVAASDDGLTVTGGHTYAAAGSYTVSVTVANGARTTHLTLAAEIASAPVYATTVKADPADEVLAGTDIAVTGDGFKAGESVTVELKTATPVKATVEAGSDGTIATTVTVPTDAAPGVYALVATGADSRMPATATVNVVPEETTPVYTPQVHSDATSGRPGDDVTVTGEGFAPGEKITVEMRSDPVVVGTAVATAQGAFSLTFEVPEIPVGDHEVVVTGETSDVPVSFAFEVLAPQVPGDGSTGADGPKNPSVVAQGSLSSTGVNGTLLATAGWVAGLLVLLGAVLLFVRRRRAAGNSGETEV</sequence>
<dbReference type="InterPro" id="IPR008928">
    <property type="entry name" value="6-hairpin_glycosidase_sf"/>
</dbReference>
<dbReference type="InterPro" id="IPR008979">
    <property type="entry name" value="Galactose-bd-like_sf"/>
</dbReference>
<evidence type="ECO:0000256" key="2">
    <source>
        <dbReference type="SAM" id="Phobius"/>
    </source>
</evidence>
<dbReference type="Gene3D" id="3.30.2080.10">
    <property type="entry name" value="GH92 mannosidase domain"/>
    <property type="match status" value="1"/>
</dbReference>
<comment type="caution">
    <text evidence="5">The sequence shown here is derived from an EMBL/GenBank/DDBJ whole genome shotgun (WGS) entry which is preliminary data.</text>
</comment>
<evidence type="ECO:0000256" key="1">
    <source>
        <dbReference type="SAM" id="MobiDB-lite"/>
    </source>
</evidence>
<dbReference type="PANTHER" id="PTHR12143">
    <property type="entry name" value="PEPTIDE N-GLYCANASE PNGASE -RELATED"/>
    <property type="match status" value="1"/>
</dbReference>
<dbReference type="GO" id="GO:0016798">
    <property type="term" value="F:hydrolase activity, acting on glycosyl bonds"/>
    <property type="evidence" value="ECO:0007669"/>
    <property type="project" value="UniProtKB-KW"/>
</dbReference>
<keyword evidence="2" id="KW-1133">Transmembrane helix</keyword>
<accession>A0ABU9W7P5</accession>
<dbReference type="InterPro" id="IPR013783">
    <property type="entry name" value="Ig-like_fold"/>
</dbReference>
<gene>
    <name evidence="5" type="ORF">WJX64_15045</name>
</gene>
<dbReference type="Gene3D" id="1.20.1050.60">
    <property type="entry name" value="alpha-1,2-mannosidase"/>
    <property type="match status" value="1"/>
</dbReference>
<dbReference type="Pfam" id="PF17678">
    <property type="entry name" value="Glyco_hydro_92N"/>
    <property type="match status" value="1"/>
</dbReference>
<dbReference type="RefSeq" id="WP_342115552.1">
    <property type="nucleotide sequence ID" value="NZ_JBCAUN010000003.1"/>
</dbReference>
<evidence type="ECO:0000259" key="3">
    <source>
        <dbReference type="PROSITE" id="PS50022"/>
    </source>
</evidence>
<dbReference type="Gene3D" id="2.60.120.260">
    <property type="entry name" value="Galactose-binding domain-like"/>
    <property type="match status" value="2"/>
</dbReference>
<dbReference type="CDD" id="cd00146">
    <property type="entry name" value="PKD"/>
    <property type="match status" value="1"/>
</dbReference>
<feature type="region of interest" description="Disordered" evidence="1">
    <location>
        <begin position="1"/>
        <end position="22"/>
    </location>
</feature>
<dbReference type="InterPro" id="IPR000601">
    <property type="entry name" value="PKD_dom"/>
</dbReference>
<evidence type="ECO:0000259" key="4">
    <source>
        <dbReference type="PROSITE" id="PS50093"/>
    </source>
</evidence>
<keyword evidence="5" id="KW-0326">Glycosidase</keyword>
<keyword evidence="6" id="KW-1185">Reference proteome</keyword>
<dbReference type="SMART" id="SM00089">
    <property type="entry name" value="PKD"/>
    <property type="match status" value="2"/>
</dbReference>
<keyword evidence="2" id="KW-0472">Membrane</keyword>
<protein>
    <submittedName>
        <fullName evidence="5">GH92 family glycosyl hydrolase</fullName>
        <ecNumber evidence="5">3.2.1.-</ecNumber>
    </submittedName>
</protein>
<keyword evidence="2" id="KW-0812">Transmembrane</keyword>
<dbReference type="PROSITE" id="PS50022">
    <property type="entry name" value="FA58C_3"/>
    <property type="match status" value="1"/>
</dbReference>
<name>A0ABU9W7P5_9MICO</name>
<dbReference type="SUPFAM" id="SSF48208">
    <property type="entry name" value="Six-hairpin glycosidases"/>
    <property type="match status" value="1"/>
</dbReference>
<dbReference type="PROSITE" id="PS50093">
    <property type="entry name" value="PKD"/>
    <property type="match status" value="1"/>
</dbReference>
<feature type="region of interest" description="Disordered" evidence="1">
    <location>
        <begin position="1164"/>
        <end position="1184"/>
    </location>
</feature>
<dbReference type="InterPro" id="IPR022409">
    <property type="entry name" value="PKD/Chitinase_dom"/>
</dbReference>
<proteinExistence type="predicted"/>
<keyword evidence="5" id="KW-0378">Hydrolase</keyword>
<feature type="domain" description="PKD" evidence="4">
    <location>
        <begin position="1364"/>
        <end position="1419"/>
    </location>
</feature>
<dbReference type="InterPro" id="IPR041371">
    <property type="entry name" value="GH92_N"/>
</dbReference>
<feature type="transmembrane region" description="Helical" evidence="2">
    <location>
        <begin position="1941"/>
        <end position="1962"/>
    </location>
</feature>
<dbReference type="EC" id="3.2.1.-" evidence="5"/>
<dbReference type="Gene3D" id="2.60.40.3920">
    <property type="match status" value="1"/>
</dbReference>
<dbReference type="InterPro" id="IPR014718">
    <property type="entry name" value="GH-type_carb-bd"/>
</dbReference>
<dbReference type="SUPFAM" id="SSF49299">
    <property type="entry name" value="PKD domain"/>
    <property type="match status" value="2"/>
</dbReference>
<reference evidence="5 6" key="1">
    <citation type="submission" date="2024-03" db="EMBL/GenBank/DDBJ databases">
        <title>YIM 134122 draft genome.</title>
        <authorList>
            <person name="Zuo S."/>
            <person name="Xiong L."/>
        </authorList>
    </citation>
    <scope>NUCLEOTIDE SEQUENCE [LARGE SCALE GENOMIC DNA]</scope>
    <source>
        <strain evidence="5 6">YIM 134122</strain>
    </source>
</reference>
<dbReference type="InterPro" id="IPR005887">
    <property type="entry name" value="GH92_a_mannosidase_put"/>
</dbReference>
<dbReference type="Gene3D" id="1.20.1610.10">
    <property type="entry name" value="alpha-1,2-mannosidases domains"/>
    <property type="match status" value="1"/>
</dbReference>
<dbReference type="SUPFAM" id="SSF49785">
    <property type="entry name" value="Galactose-binding domain-like"/>
    <property type="match status" value="2"/>
</dbReference>
<dbReference type="PANTHER" id="PTHR12143:SF43">
    <property type="entry name" value="PUTATIVE-RELATED"/>
    <property type="match status" value="1"/>
</dbReference>
<dbReference type="Pfam" id="PF07971">
    <property type="entry name" value="Glyco_hydro_92"/>
    <property type="match status" value="1"/>
</dbReference>
<evidence type="ECO:0000313" key="5">
    <source>
        <dbReference type="EMBL" id="MEN1947873.1"/>
    </source>
</evidence>
<dbReference type="InterPro" id="IPR012939">
    <property type="entry name" value="Glyco_hydro_92"/>
</dbReference>
<dbReference type="Pfam" id="PF00754">
    <property type="entry name" value="F5_F8_type_C"/>
    <property type="match status" value="1"/>
</dbReference>
<dbReference type="InterPro" id="IPR050883">
    <property type="entry name" value="PNGase"/>
</dbReference>
<evidence type="ECO:0000313" key="6">
    <source>
        <dbReference type="Proteomes" id="UP001425155"/>
    </source>
</evidence>
<dbReference type="NCBIfam" id="TIGR01180">
    <property type="entry name" value="aman2_put"/>
    <property type="match status" value="1"/>
</dbReference>
<feature type="compositionally biased region" description="Polar residues" evidence="1">
    <location>
        <begin position="7"/>
        <end position="18"/>
    </location>
</feature>
<dbReference type="EMBL" id="JBCLVG010000003">
    <property type="protein sequence ID" value="MEN1947873.1"/>
    <property type="molecule type" value="Genomic_DNA"/>
</dbReference>
<dbReference type="Gene3D" id="2.60.40.10">
    <property type="entry name" value="Immunoglobulins"/>
    <property type="match status" value="2"/>
</dbReference>
<dbReference type="InterPro" id="IPR035986">
    <property type="entry name" value="PKD_dom_sf"/>
</dbReference>
<dbReference type="Gene3D" id="2.70.98.10">
    <property type="match status" value="1"/>
</dbReference>
<dbReference type="Proteomes" id="UP001425155">
    <property type="component" value="Unassembled WGS sequence"/>
</dbReference>
<feature type="domain" description="F5/8 type C" evidence="3">
    <location>
        <begin position="98"/>
        <end position="225"/>
    </location>
</feature>
<dbReference type="InterPro" id="IPR000421">
    <property type="entry name" value="FA58C"/>
</dbReference>